<organism evidence="1">
    <name type="scientific">Salix viminalis</name>
    <name type="common">Common osier</name>
    <name type="synonym">Basket willow</name>
    <dbReference type="NCBI Taxonomy" id="40686"/>
    <lineage>
        <taxon>Eukaryota</taxon>
        <taxon>Viridiplantae</taxon>
        <taxon>Streptophyta</taxon>
        <taxon>Embryophyta</taxon>
        <taxon>Tracheophyta</taxon>
        <taxon>Spermatophyta</taxon>
        <taxon>Magnoliopsida</taxon>
        <taxon>eudicotyledons</taxon>
        <taxon>Gunneridae</taxon>
        <taxon>Pentapetalae</taxon>
        <taxon>rosids</taxon>
        <taxon>fabids</taxon>
        <taxon>Malpighiales</taxon>
        <taxon>Salicaceae</taxon>
        <taxon>Saliceae</taxon>
        <taxon>Salix</taxon>
    </lineage>
</organism>
<evidence type="ECO:0000313" key="1">
    <source>
        <dbReference type="EMBL" id="VFU21738.1"/>
    </source>
</evidence>
<proteinExistence type="predicted"/>
<name>A0A6N2K0Q2_SALVM</name>
<protein>
    <submittedName>
        <fullName evidence="1">Uncharacterized protein</fullName>
    </submittedName>
</protein>
<reference evidence="1" key="1">
    <citation type="submission" date="2019-03" db="EMBL/GenBank/DDBJ databases">
        <authorList>
            <person name="Mank J."/>
            <person name="Almeida P."/>
        </authorList>
    </citation>
    <scope>NUCLEOTIDE SEQUENCE</scope>
    <source>
        <strain evidence="1">78183</strain>
    </source>
</reference>
<dbReference type="EMBL" id="CAADRP010000014">
    <property type="protein sequence ID" value="VFU21738.1"/>
    <property type="molecule type" value="Genomic_DNA"/>
</dbReference>
<gene>
    <name evidence="1" type="ORF">SVIM_LOCUS16309</name>
</gene>
<dbReference type="AlphaFoldDB" id="A0A6N2K0Q2"/>
<sequence length="99" mass="11586">MVRIIRKFGKVDQEEEMFAWLKRRPSYAISQIPFIKPATEHALHVEFLDISCFKESQASLNDSDTKYYNQESIKREHKVSALEKLEVFDVYSAATMVVK</sequence>
<accession>A0A6N2K0Q2</accession>